<evidence type="ECO:0000256" key="3">
    <source>
        <dbReference type="PIRSR" id="PIRSR000137-2"/>
    </source>
</evidence>
<dbReference type="KEGG" id="clec:106666586"/>
<dbReference type="InterPro" id="IPR012132">
    <property type="entry name" value="GMC_OxRdtase"/>
</dbReference>
<dbReference type="PANTHER" id="PTHR11552">
    <property type="entry name" value="GLUCOSE-METHANOL-CHOLINE GMC OXIDOREDUCTASE"/>
    <property type="match status" value="1"/>
</dbReference>
<feature type="domain" description="Glucose-methanol-choline oxidoreductase N-terminal" evidence="5">
    <location>
        <begin position="311"/>
        <end position="325"/>
    </location>
</feature>
<evidence type="ECO:0000256" key="4">
    <source>
        <dbReference type="SAM" id="SignalP"/>
    </source>
</evidence>
<dbReference type="OMA" id="FQMHVRG"/>
<feature type="signal peptide" evidence="4">
    <location>
        <begin position="1"/>
        <end position="23"/>
    </location>
</feature>
<evidence type="ECO:0000313" key="6">
    <source>
        <dbReference type="EnsemblMetazoa" id="XP_014249358.1"/>
    </source>
</evidence>
<dbReference type="SUPFAM" id="SSF54373">
    <property type="entry name" value="FAD-linked reductases, C-terminal domain"/>
    <property type="match status" value="1"/>
</dbReference>
<dbReference type="GO" id="GO:0050660">
    <property type="term" value="F:flavin adenine dinucleotide binding"/>
    <property type="evidence" value="ECO:0007669"/>
    <property type="project" value="InterPro"/>
</dbReference>
<name>A0A8I6RQL7_CIMLE</name>
<evidence type="ECO:0000313" key="7">
    <source>
        <dbReference type="Proteomes" id="UP000494040"/>
    </source>
</evidence>
<comment type="cofactor">
    <cofactor evidence="3">
        <name>FAD</name>
        <dbReference type="ChEBI" id="CHEBI:57692"/>
    </cofactor>
</comment>
<dbReference type="GO" id="GO:0016614">
    <property type="term" value="F:oxidoreductase activity, acting on CH-OH group of donors"/>
    <property type="evidence" value="ECO:0007669"/>
    <property type="project" value="InterPro"/>
</dbReference>
<sequence length="620" mass="68915">MRKPDSLCMVFAVLFAAIKIGEAFLPQAIISKYKQTRLRLREDVYFGNLPILEEYDFVIVGASPSGCVLANRLSENPYVSVLLLEAGAEENPYSDAPAFSTYMLFSEYNWKYKAQRRKGVCRSMIDGRCTWPSGKGIGGATIINGMIFTRGNRRDFDRWEEAGNPGWGWEGVFPYFKRLEDMQIPELRDSDQHGTDGPVTITYTNYKTKLSEKFLKGGVQSGYNLTDYNSEGHHIGFSRIQSTIRNGKRCSASKAYLAPVSKRPNLHISQKSLVTKVIIDPITKLAIGVEFVKKGKKRFVRAKREVILSAGSFNTPKLLMLSGVGPEEHLVQKGIPVIAHLPVGENLQEHIGTTSLAFIANKGVVPDIGKEILSLPITMWNWERTGQTILSFAGCEALAYLKSSYAESGDFPDIELVQISTSYASDDGANLRKTFDVKDDVYNSVYKEIEPNATFSIWVMGMYPLSKGSVKLDSKNPFKPPLIYNNFMNDTRDLNVVVQGIKAAVALTKTPAMRSIGAKLHDKKLPNCKHLLFGSDDYWACFVRDLTSQFHHQCGTCKMGPPTDPSAVVNSRLKVYGVSGLRVVDASIMPTITGGHTMAPSYMIGEKAADIIKEDHELFF</sequence>
<accession>A0A8I6RQL7</accession>
<evidence type="ECO:0000259" key="5">
    <source>
        <dbReference type="PROSITE" id="PS00624"/>
    </source>
</evidence>
<dbReference type="PROSITE" id="PS00624">
    <property type="entry name" value="GMC_OXRED_2"/>
    <property type="match status" value="1"/>
</dbReference>
<feature type="active site" description="Proton acceptor" evidence="2">
    <location>
        <position position="596"/>
    </location>
</feature>
<keyword evidence="7" id="KW-1185">Reference proteome</keyword>
<dbReference type="Gene3D" id="3.30.560.10">
    <property type="entry name" value="Glucose Oxidase, domain 3"/>
    <property type="match status" value="1"/>
</dbReference>
<reference evidence="6" key="1">
    <citation type="submission" date="2022-01" db="UniProtKB">
        <authorList>
            <consortium name="EnsemblMetazoa"/>
        </authorList>
    </citation>
    <scope>IDENTIFICATION</scope>
</reference>
<comment type="similarity">
    <text evidence="1">Belongs to the GMC oxidoreductase family.</text>
</comment>
<dbReference type="EnsemblMetazoa" id="XM_014393872.1">
    <property type="protein sequence ID" value="XP_014249358.1"/>
    <property type="gene ID" value="LOC106666586"/>
</dbReference>
<dbReference type="PIRSF" id="PIRSF000137">
    <property type="entry name" value="Alcohol_oxidase"/>
    <property type="match status" value="1"/>
</dbReference>
<organism evidence="6 7">
    <name type="scientific">Cimex lectularius</name>
    <name type="common">Bed bug</name>
    <name type="synonym">Acanthia lectularia</name>
    <dbReference type="NCBI Taxonomy" id="79782"/>
    <lineage>
        <taxon>Eukaryota</taxon>
        <taxon>Metazoa</taxon>
        <taxon>Ecdysozoa</taxon>
        <taxon>Arthropoda</taxon>
        <taxon>Hexapoda</taxon>
        <taxon>Insecta</taxon>
        <taxon>Pterygota</taxon>
        <taxon>Neoptera</taxon>
        <taxon>Paraneoptera</taxon>
        <taxon>Hemiptera</taxon>
        <taxon>Heteroptera</taxon>
        <taxon>Panheteroptera</taxon>
        <taxon>Cimicomorpha</taxon>
        <taxon>Cimicidae</taxon>
        <taxon>Cimex</taxon>
    </lineage>
</organism>
<dbReference type="Pfam" id="PF00732">
    <property type="entry name" value="GMC_oxred_N"/>
    <property type="match status" value="1"/>
</dbReference>
<dbReference type="SUPFAM" id="SSF51905">
    <property type="entry name" value="FAD/NAD(P)-binding domain"/>
    <property type="match status" value="1"/>
</dbReference>
<dbReference type="OrthoDB" id="269227at2759"/>
<dbReference type="Pfam" id="PF05199">
    <property type="entry name" value="GMC_oxred_C"/>
    <property type="match status" value="1"/>
</dbReference>
<feature type="active site" description="Proton donor" evidence="2">
    <location>
        <position position="552"/>
    </location>
</feature>
<dbReference type="InterPro" id="IPR007867">
    <property type="entry name" value="GMC_OxRtase_C"/>
</dbReference>
<dbReference type="Gene3D" id="3.50.50.60">
    <property type="entry name" value="FAD/NAD(P)-binding domain"/>
    <property type="match status" value="1"/>
</dbReference>
<keyword evidence="3" id="KW-0285">Flavoprotein</keyword>
<dbReference type="Proteomes" id="UP000494040">
    <property type="component" value="Unassembled WGS sequence"/>
</dbReference>
<dbReference type="InterPro" id="IPR000172">
    <property type="entry name" value="GMC_OxRdtase_N"/>
</dbReference>
<evidence type="ECO:0000256" key="2">
    <source>
        <dbReference type="PIRSR" id="PIRSR000137-1"/>
    </source>
</evidence>
<protein>
    <recommendedName>
        <fullName evidence="5">Glucose-methanol-choline oxidoreductase N-terminal domain-containing protein</fullName>
    </recommendedName>
</protein>
<proteinExistence type="inferred from homology"/>
<dbReference type="AlphaFoldDB" id="A0A8I6RQL7"/>
<dbReference type="EnsemblMetazoa" id="XM_024228050.1">
    <property type="protein sequence ID" value="XP_024083818.1"/>
    <property type="gene ID" value="LOC106666586"/>
</dbReference>
<dbReference type="InterPro" id="IPR036188">
    <property type="entry name" value="FAD/NAD-bd_sf"/>
</dbReference>
<feature type="chain" id="PRO_5035141656" description="Glucose-methanol-choline oxidoreductase N-terminal domain-containing protein" evidence="4">
    <location>
        <begin position="24"/>
        <end position="620"/>
    </location>
</feature>
<keyword evidence="3" id="KW-0274">FAD</keyword>
<feature type="binding site" evidence="3">
    <location>
        <position position="274"/>
    </location>
    <ligand>
        <name>FAD</name>
        <dbReference type="ChEBI" id="CHEBI:57692"/>
    </ligand>
</feature>
<dbReference type="PANTHER" id="PTHR11552:SF208">
    <property type="entry name" value="RE36204P-RELATED"/>
    <property type="match status" value="1"/>
</dbReference>
<keyword evidence="4" id="KW-0732">Signal</keyword>
<evidence type="ECO:0000256" key="1">
    <source>
        <dbReference type="ARBA" id="ARBA00010790"/>
    </source>
</evidence>
<gene>
    <name evidence="6" type="primary">106666586</name>
</gene>